<evidence type="ECO:0000313" key="3">
    <source>
        <dbReference type="Proteomes" id="UP000261380"/>
    </source>
</evidence>
<dbReference type="Pfam" id="PF00240">
    <property type="entry name" value="ubiquitin"/>
    <property type="match status" value="1"/>
</dbReference>
<dbReference type="CDD" id="cd17039">
    <property type="entry name" value="Ubl_ubiquitin_like"/>
    <property type="match status" value="1"/>
</dbReference>
<dbReference type="Ensembl" id="ENSXCOT00000000861.1">
    <property type="protein sequence ID" value="ENSXCOP00000000851.1"/>
    <property type="gene ID" value="ENSXCOG00000000716.1"/>
</dbReference>
<reference evidence="2" key="1">
    <citation type="submission" date="2025-08" db="UniProtKB">
        <authorList>
            <consortium name="Ensembl"/>
        </authorList>
    </citation>
    <scope>IDENTIFICATION</scope>
</reference>
<protein>
    <recommendedName>
        <fullName evidence="1">Ubiquitin-like domain-containing protein</fullName>
    </recommendedName>
</protein>
<dbReference type="Proteomes" id="UP000261380">
    <property type="component" value="Unplaced"/>
</dbReference>
<dbReference type="Gene3D" id="3.10.20.90">
    <property type="entry name" value="Phosphatidylinositol 3-kinase Catalytic Subunit, Chain A, domain 1"/>
    <property type="match status" value="1"/>
</dbReference>
<evidence type="ECO:0000259" key="1">
    <source>
        <dbReference type="PROSITE" id="PS50053"/>
    </source>
</evidence>
<dbReference type="STRING" id="32473.ENSXCOP00000000851"/>
<sequence>MGYKVIVHGLRGEKLMIDLCNTEEEMQRFTVGQLKEKIFEKLPYIAGDENLRLIYTDKLLEGDTSLLSEYGVQHMSVIHLVLTPPSGWMQTE</sequence>
<dbReference type="InterPro" id="IPR029071">
    <property type="entry name" value="Ubiquitin-like_domsf"/>
</dbReference>
<reference evidence="2" key="2">
    <citation type="submission" date="2025-09" db="UniProtKB">
        <authorList>
            <consortium name="Ensembl"/>
        </authorList>
    </citation>
    <scope>IDENTIFICATION</scope>
</reference>
<dbReference type="InterPro" id="IPR000626">
    <property type="entry name" value="Ubiquitin-like_dom"/>
</dbReference>
<feature type="domain" description="Ubiquitin-like" evidence="1">
    <location>
        <begin position="30"/>
        <end position="87"/>
    </location>
</feature>
<dbReference type="GeneTree" id="ENSGT01150000287402"/>
<keyword evidence="3" id="KW-1185">Reference proteome</keyword>
<dbReference type="SMART" id="SM00213">
    <property type="entry name" value="UBQ"/>
    <property type="match status" value="1"/>
</dbReference>
<evidence type="ECO:0000313" key="2">
    <source>
        <dbReference type="Ensembl" id="ENSXCOP00000000851.1"/>
    </source>
</evidence>
<dbReference type="SUPFAM" id="SSF54236">
    <property type="entry name" value="Ubiquitin-like"/>
    <property type="match status" value="1"/>
</dbReference>
<dbReference type="PROSITE" id="PS50053">
    <property type="entry name" value="UBIQUITIN_2"/>
    <property type="match status" value="1"/>
</dbReference>
<dbReference type="AlphaFoldDB" id="A0A3B5KTA9"/>
<accession>A0A3B5KTA9</accession>
<organism evidence="2 3">
    <name type="scientific">Xiphophorus couchianus</name>
    <name type="common">Monterrey platyfish</name>
    <dbReference type="NCBI Taxonomy" id="32473"/>
    <lineage>
        <taxon>Eukaryota</taxon>
        <taxon>Metazoa</taxon>
        <taxon>Chordata</taxon>
        <taxon>Craniata</taxon>
        <taxon>Vertebrata</taxon>
        <taxon>Euteleostomi</taxon>
        <taxon>Actinopterygii</taxon>
        <taxon>Neopterygii</taxon>
        <taxon>Teleostei</taxon>
        <taxon>Neoteleostei</taxon>
        <taxon>Acanthomorphata</taxon>
        <taxon>Ovalentaria</taxon>
        <taxon>Atherinomorphae</taxon>
        <taxon>Cyprinodontiformes</taxon>
        <taxon>Poeciliidae</taxon>
        <taxon>Poeciliinae</taxon>
        <taxon>Xiphophorus</taxon>
    </lineage>
</organism>
<proteinExistence type="predicted"/>
<name>A0A3B5KTA9_9TELE</name>